<keyword evidence="2" id="KW-1185">Reference proteome</keyword>
<protein>
    <submittedName>
        <fullName evidence="1">Uncharacterized protein</fullName>
    </submittedName>
</protein>
<evidence type="ECO:0000313" key="2">
    <source>
        <dbReference type="Proteomes" id="UP000823388"/>
    </source>
</evidence>
<evidence type="ECO:0000313" key="1">
    <source>
        <dbReference type="EMBL" id="KAG2582846.1"/>
    </source>
</evidence>
<gene>
    <name evidence="1" type="ORF">PVAP13_6KG182600</name>
</gene>
<proteinExistence type="predicted"/>
<dbReference type="Proteomes" id="UP000823388">
    <property type="component" value="Chromosome 6K"/>
</dbReference>
<dbReference type="AlphaFoldDB" id="A0A8T0RC89"/>
<name>A0A8T0RC89_PANVG</name>
<sequence>MGRNNPSLIKVSEKYLPGSCVSVGGGQRTKSGHLAVTEDVDAASLSPSQRTQI</sequence>
<reference evidence="1" key="1">
    <citation type="submission" date="2020-05" db="EMBL/GenBank/DDBJ databases">
        <title>WGS assembly of Panicum virgatum.</title>
        <authorList>
            <person name="Lovell J.T."/>
            <person name="Jenkins J."/>
            <person name="Shu S."/>
            <person name="Juenger T.E."/>
            <person name="Schmutz J."/>
        </authorList>
    </citation>
    <scope>NUCLEOTIDE SEQUENCE</scope>
    <source>
        <strain evidence="1">AP13</strain>
    </source>
</reference>
<organism evidence="1 2">
    <name type="scientific">Panicum virgatum</name>
    <name type="common">Blackwell switchgrass</name>
    <dbReference type="NCBI Taxonomy" id="38727"/>
    <lineage>
        <taxon>Eukaryota</taxon>
        <taxon>Viridiplantae</taxon>
        <taxon>Streptophyta</taxon>
        <taxon>Embryophyta</taxon>
        <taxon>Tracheophyta</taxon>
        <taxon>Spermatophyta</taxon>
        <taxon>Magnoliopsida</taxon>
        <taxon>Liliopsida</taxon>
        <taxon>Poales</taxon>
        <taxon>Poaceae</taxon>
        <taxon>PACMAD clade</taxon>
        <taxon>Panicoideae</taxon>
        <taxon>Panicodae</taxon>
        <taxon>Paniceae</taxon>
        <taxon>Panicinae</taxon>
        <taxon>Panicum</taxon>
        <taxon>Panicum sect. Hiantes</taxon>
    </lineage>
</organism>
<dbReference type="EMBL" id="CM029047">
    <property type="protein sequence ID" value="KAG2582846.1"/>
    <property type="molecule type" value="Genomic_DNA"/>
</dbReference>
<comment type="caution">
    <text evidence="1">The sequence shown here is derived from an EMBL/GenBank/DDBJ whole genome shotgun (WGS) entry which is preliminary data.</text>
</comment>
<accession>A0A8T0RC89</accession>